<protein>
    <submittedName>
        <fullName evidence="2">Type IX secretion system membrane protein PorP/SprF</fullName>
    </submittedName>
</protein>
<proteinExistence type="predicted"/>
<dbReference type="NCBIfam" id="TIGR03519">
    <property type="entry name" value="T9SS_PorP_fam"/>
    <property type="match status" value="1"/>
</dbReference>
<sequence>MKRLLFLTALLYSVMSLSAQQRPQYTQYLANSYLLNPAISGIENYTDVKIGYRQQWAGLQDAPKTSFISAHWALGDEYLWPNALSFEGAGNDPRSRSYTQNYTASPAHHGIGIIAVSDKAGQLSNIGFNVSYAYHLQLNYSLNLSFGVAGGFNRIGININALLLENPLDPALSNAANARLYPDLSIGTWLYGASFFTGLSVQQVLPQKMSFSADERYNTGKQVAHIFLNSGYKFYLSEDLNVTPSLLFKYVDNLPLSMDINAKMGFRDRMWLGAGYRKRDALIVMAGFNINHLLNFTYSYDFTASALNQVSRGSHEVVLGLLLNNVYKVACPQRLW</sequence>
<organism evidence="2 3">
    <name type="scientific">Pedobacter chinensis</name>
    <dbReference type="NCBI Taxonomy" id="2282421"/>
    <lineage>
        <taxon>Bacteria</taxon>
        <taxon>Pseudomonadati</taxon>
        <taxon>Bacteroidota</taxon>
        <taxon>Sphingobacteriia</taxon>
        <taxon>Sphingobacteriales</taxon>
        <taxon>Sphingobacteriaceae</taxon>
        <taxon>Pedobacter</taxon>
    </lineage>
</organism>
<accession>A0A369Q0N0</accession>
<keyword evidence="3" id="KW-1185">Reference proteome</keyword>
<dbReference type="Pfam" id="PF11751">
    <property type="entry name" value="PorP_SprF"/>
    <property type="match status" value="1"/>
</dbReference>
<name>A0A369Q0N0_9SPHI</name>
<evidence type="ECO:0000313" key="3">
    <source>
        <dbReference type="Proteomes" id="UP000253961"/>
    </source>
</evidence>
<dbReference type="InterPro" id="IPR019861">
    <property type="entry name" value="PorP/SprF_Bacteroidetes"/>
</dbReference>
<dbReference type="EMBL" id="QPKV01000001">
    <property type="protein sequence ID" value="RDC58443.1"/>
    <property type="molecule type" value="Genomic_DNA"/>
</dbReference>
<gene>
    <name evidence="2" type="ORF">DU508_00090</name>
</gene>
<evidence type="ECO:0000256" key="1">
    <source>
        <dbReference type="SAM" id="SignalP"/>
    </source>
</evidence>
<feature type="signal peptide" evidence="1">
    <location>
        <begin position="1"/>
        <end position="19"/>
    </location>
</feature>
<reference evidence="2 3" key="1">
    <citation type="submission" date="2018-07" db="EMBL/GenBank/DDBJ databases">
        <title>Pedobacter sp. nov., isolated from soil.</title>
        <authorList>
            <person name="Zhou L.Y."/>
            <person name="Du Z.J."/>
        </authorList>
    </citation>
    <scope>NUCLEOTIDE SEQUENCE [LARGE SCALE GENOMIC DNA]</scope>
    <source>
        <strain evidence="2 3">JDX94</strain>
    </source>
</reference>
<evidence type="ECO:0000313" key="2">
    <source>
        <dbReference type="EMBL" id="RDC58443.1"/>
    </source>
</evidence>
<feature type="chain" id="PRO_5016587412" evidence="1">
    <location>
        <begin position="20"/>
        <end position="336"/>
    </location>
</feature>
<dbReference type="RefSeq" id="WP_115400818.1">
    <property type="nucleotide sequence ID" value="NZ_QPKV01000001.1"/>
</dbReference>
<dbReference type="OrthoDB" id="1493187at2"/>
<keyword evidence="1" id="KW-0732">Signal</keyword>
<comment type="caution">
    <text evidence="2">The sequence shown here is derived from an EMBL/GenBank/DDBJ whole genome shotgun (WGS) entry which is preliminary data.</text>
</comment>
<dbReference type="AlphaFoldDB" id="A0A369Q0N0"/>
<dbReference type="Proteomes" id="UP000253961">
    <property type="component" value="Unassembled WGS sequence"/>
</dbReference>